<dbReference type="InterPro" id="IPR016032">
    <property type="entry name" value="Sig_transdc_resp-reg_C-effctor"/>
</dbReference>
<evidence type="ECO:0000313" key="6">
    <source>
        <dbReference type="EMBL" id="QTC92325.1"/>
    </source>
</evidence>
<evidence type="ECO:0000256" key="3">
    <source>
        <dbReference type="ARBA" id="ARBA00023163"/>
    </source>
</evidence>
<keyword evidence="3" id="KW-0804">Transcription</keyword>
<evidence type="ECO:0000313" key="7">
    <source>
        <dbReference type="Proteomes" id="UP000663918"/>
    </source>
</evidence>
<organism evidence="6 7">
    <name type="scientific">Brevundimonas goettingensis</name>
    <dbReference type="NCBI Taxonomy" id="2774190"/>
    <lineage>
        <taxon>Bacteria</taxon>
        <taxon>Pseudomonadati</taxon>
        <taxon>Pseudomonadota</taxon>
        <taxon>Alphaproteobacteria</taxon>
        <taxon>Caulobacterales</taxon>
        <taxon>Caulobacteraceae</taxon>
        <taxon>Brevundimonas</taxon>
    </lineage>
</organism>
<feature type="transmembrane region" description="Helical" evidence="4">
    <location>
        <begin position="112"/>
        <end position="137"/>
    </location>
</feature>
<dbReference type="Pfam" id="PF00196">
    <property type="entry name" value="GerE"/>
    <property type="match status" value="1"/>
</dbReference>
<dbReference type="PROSITE" id="PS50043">
    <property type="entry name" value="HTH_LUXR_2"/>
    <property type="match status" value="1"/>
</dbReference>
<dbReference type="PANTHER" id="PTHR44688:SF16">
    <property type="entry name" value="DNA-BINDING TRANSCRIPTIONAL ACTIVATOR DEVR_DOSR"/>
    <property type="match status" value="1"/>
</dbReference>
<dbReference type="AlphaFoldDB" id="A0A975C5H5"/>
<dbReference type="Proteomes" id="UP000663918">
    <property type="component" value="Chromosome"/>
</dbReference>
<evidence type="ECO:0000256" key="2">
    <source>
        <dbReference type="ARBA" id="ARBA00023125"/>
    </source>
</evidence>
<keyword evidence="4" id="KW-0472">Membrane</keyword>
<keyword evidence="1" id="KW-0805">Transcription regulation</keyword>
<name>A0A975C5H5_9CAUL</name>
<dbReference type="EMBL" id="CP062222">
    <property type="protein sequence ID" value="QTC92325.1"/>
    <property type="molecule type" value="Genomic_DNA"/>
</dbReference>
<sequence>MSQQPLTAREKQCLELAAQRLSDQEIADRLGISRRTVAAHFQSIFGKLGVRDRRRAAERVGIQYLGAAIPISGSPVSLPDAGAEAVNDLVTTRREGTPSSVGWSIPPAPERLVLRLALVAAFAIGGTVLAVGGAAILHLGMELMQQAAPAGAR</sequence>
<protein>
    <submittedName>
        <fullName evidence="6">Helix-turn-helix transcriptional regulator</fullName>
    </submittedName>
</protein>
<evidence type="ECO:0000259" key="5">
    <source>
        <dbReference type="PROSITE" id="PS50043"/>
    </source>
</evidence>
<accession>A0A975C5H5</accession>
<dbReference type="CDD" id="cd06170">
    <property type="entry name" value="LuxR_C_like"/>
    <property type="match status" value="1"/>
</dbReference>
<dbReference type="GO" id="GO:0003677">
    <property type="term" value="F:DNA binding"/>
    <property type="evidence" value="ECO:0007669"/>
    <property type="project" value="UniProtKB-KW"/>
</dbReference>
<feature type="domain" description="HTH luxR-type" evidence="5">
    <location>
        <begin position="1"/>
        <end position="64"/>
    </location>
</feature>
<keyword evidence="7" id="KW-1185">Reference proteome</keyword>
<gene>
    <name evidence="6" type="ORF">IFJ75_05375</name>
</gene>
<proteinExistence type="predicted"/>
<keyword evidence="2" id="KW-0238">DNA-binding</keyword>
<dbReference type="SUPFAM" id="SSF46894">
    <property type="entry name" value="C-terminal effector domain of the bipartite response regulators"/>
    <property type="match status" value="1"/>
</dbReference>
<reference evidence="6" key="1">
    <citation type="submission" date="2020-09" db="EMBL/GenBank/DDBJ databases">
        <title>Brevundimonas sp. LVF2 isolated from a puddle in Goettingen, Germany.</title>
        <authorList>
            <person name="Friedrich I."/>
            <person name="Klassen A."/>
            <person name="Hannes N."/>
            <person name="Schneider D."/>
            <person name="Hertel R."/>
            <person name="Daniel R."/>
        </authorList>
    </citation>
    <scope>NUCLEOTIDE SEQUENCE</scope>
    <source>
        <strain evidence="6">LVF2</strain>
    </source>
</reference>
<dbReference type="InterPro" id="IPR036388">
    <property type="entry name" value="WH-like_DNA-bd_sf"/>
</dbReference>
<dbReference type="PRINTS" id="PR00038">
    <property type="entry name" value="HTHLUXR"/>
</dbReference>
<dbReference type="Gene3D" id="1.10.10.10">
    <property type="entry name" value="Winged helix-like DNA-binding domain superfamily/Winged helix DNA-binding domain"/>
    <property type="match status" value="1"/>
</dbReference>
<keyword evidence="4" id="KW-1133">Transmembrane helix</keyword>
<dbReference type="GO" id="GO:0006355">
    <property type="term" value="P:regulation of DNA-templated transcription"/>
    <property type="evidence" value="ECO:0007669"/>
    <property type="project" value="InterPro"/>
</dbReference>
<dbReference type="SMART" id="SM00421">
    <property type="entry name" value="HTH_LUXR"/>
    <property type="match status" value="1"/>
</dbReference>
<dbReference type="RefSeq" id="WP_207931608.1">
    <property type="nucleotide sequence ID" value="NZ_CP062222.1"/>
</dbReference>
<dbReference type="InterPro" id="IPR000792">
    <property type="entry name" value="Tscrpt_reg_LuxR_C"/>
</dbReference>
<evidence type="ECO:0000256" key="4">
    <source>
        <dbReference type="SAM" id="Phobius"/>
    </source>
</evidence>
<dbReference type="KEGG" id="bgoe:IFJ75_05375"/>
<dbReference type="PANTHER" id="PTHR44688">
    <property type="entry name" value="DNA-BINDING TRANSCRIPTIONAL ACTIVATOR DEVR_DOSR"/>
    <property type="match status" value="1"/>
</dbReference>
<evidence type="ECO:0000256" key="1">
    <source>
        <dbReference type="ARBA" id="ARBA00023015"/>
    </source>
</evidence>
<keyword evidence="4" id="KW-0812">Transmembrane</keyword>